<dbReference type="AlphaFoldDB" id="A0A436ZUT5"/>
<evidence type="ECO:0000256" key="1">
    <source>
        <dbReference type="SAM" id="MobiDB-lite"/>
    </source>
</evidence>
<sequence>MALRSLQILRRARAATDGPMQLYRIDIPYRPTVTFQHRRNCSTRSTHFTNPPSQKLDMSNPLYRDLIKSIKNPFIRDSIHKLAQGETTFSESMSQDIHGTGNSIYFRVPELPPAMKGHSHDPDGIPLPPNTFRVSSTEELRSILGRILEYRENEYNAGYTRHWGENDLHKDSSVSATATEGTKEKKKEDIPSTESRKSQSPISESKISKMPDWKSLEGFDAFKEKCNQYLKTGSRLVKDRAPVSSVLEAWEQQTRKSTESPGKGNPSPDRGKTLNIDYEAGKNPPERQSYGLGAPAPSKTDPTVSVSDSNGLLGHEEIRVLPKVYTPGANSTNMELRAPQTEDPFLPYKEDIREVKETLVKLIAMMPKAPAAKSTSPSDNEDKTPEKSRSQDTDTVEQASERITLMDILNGTATASVSPSEKPKSSETFVDSLNSTLNTGTSSDSTAGLLEVISTLSEKLGQANKRISELETPSAGVPVPDFQKFTDHMDQALATQYSDLRDYFEERVLSETRDVVARVGSLEKTMQKILENQEAAAAAAQSKDGACIYSTEGGGPGEEPEVPVTVKLDEIDKAGVQQVVDTAVKTVVEKVLDGIEENKEKDKEDMVDSVVDGLNDFRNYGMVNAILGEVLDSDEISRRLDLHVKVFVGQVLEELGRDENGDLQKIVKAAVKAGTKDLEEGVKSRFGDVQLKLFGMERVLRGSRRKRKDHNEGWFW</sequence>
<dbReference type="Proteomes" id="UP000283090">
    <property type="component" value="Unassembled WGS sequence"/>
</dbReference>
<feature type="region of interest" description="Disordered" evidence="1">
    <location>
        <begin position="162"/>
        <end position="209"/>
    </location>
</feature>
<dbReference type="GeneID" id="93589248"/>
<feature type="region of interest" description="Disordered" evidence="1">
    <location>
        <begin position="367"/>
        <end position="397"/>
    </location>
</feature>
<comment type="caution">
    <text evidence="2">The sequence shown here is derived from an EMBL/GenBank/DDBJ whole genome shotgun (WGS) entry which is preliminary data.</text>
</comment>
<name>A0A436ZUT5_ARTFL</name>
<dbReference type="RefSeq" id="XP_067488057.1">
    <property type="nucleotide sequence ID" value="XM_067636440.1"/>
</dbReference>
<gene>
    <name evidence="2" type="ORF">DFL_006937</name>
</gene>
<feature type="compositionally biased region" description="Polar residues" evidence="1">
    <location>
        <begin position="300"/>
        <end position="310"/>
    </location>
</feature>
<proteinExistence type="predicted"/>
<protein>
    <submittedName>
        <fullName evidence="2">Uncharacterized protein</fullName>
    </submittedName>
</protein>
<dbReference type="EMBL" id="SAEB01000009">
    <property type="protein sequence ID" value="RVD82513.1"/>
    <property type="molecule type" value="Genomic_DNA"/>
</dbReference>
<keyword evidence="3" id="KW-1185">Reference proteome</keyword>
<feature type="compositionally biased region" description="Basic and acidic residues" evidence="1">
    <location>
        <begin position="181"/>
        <end position="197"/>
    </location>
</feature>
<reference evidence="2 3" key="1">
    <citation type="submission" date="2019-01" db="EMBL/GenBank/DDBJ databases">
        <title>Intercellular communication is required for trap formation in the nematode-trapping fungus Duddingtonia flagrans.</title>
        <authorList>
            <person name="Youssar L."/>
            <person name="Wernet V."/>
            <person name="Hensel N."/>
            <person name="Hildebrandt H.-G."/>
            <person name="Fischer R."/>
        </authorList>
    </citation>
    <scope>NUCLEOTIDE SEQUENCE [LARGE SCALE GENOMIC DNA]</scope>
    <source>
        <strain evidence="2 3">CBS H-5679</strain>
    </source>
</reference>
<feature type="compositionally biased region" description="Basic and acidic residues" evidence="1">
    <location>
        <begin position="162"/>
        <end position="172"/>
    </location>
</feature>
<evidence type="ECO:0000313" key="2">
    <source>
        <dbReference type="EMBL" id="RVD82513.1"/>
    </source>
</evidence>
<accession>A0A436ZUT5</accession>
<evidence type="ECO:0000313" key="3">
    <source>
        <dbReference type="Proteomes" id="UP000283090"/>
    </source>
</evidence>
<organism evidence="2 3">
    <name type="scientific">Arthrobotrys flagrans</name>
    <name type="common">Nematode-trapping fungus</name>
    <name type="synonym">Trichothecium flagrans</name>
    <dbReference type="NCBI Taxonomy" id="97331"/>
    <lineage>
        <taxon>Eukaryota</taxon>
        <taxon>Fungi</taxon>
        <taxon>Dikarya</taxon>
        <taxon>Ascomycota</taxon>
        <taxon>Pezizomycotina</taxon>
        <taxon>Orbiliomycetes</taxon>
        <taxon>Orbiliales</taxon>
        <taxon>Orbiliaceae</taxon>
        <taxon>Arthrobotrys</taxon>
    </lineage>
</organism>
<feature type="compositionally biased region" description="Basic and acidic residues" evidence="1">
    <location>
        <begin position="380"/>
        <end position="392"/>
    </location>
</feature>
<feature type="region of interest" description="Disordered" evidence="1">
    <location>
        <begin position="248"/>
        <end position="311"/>
    </location>
</feature>
<dbReference type="OrthoDB" id="5362334at2759"/>
<dbReference type="VEuPathDB" id="FungiDB:DFL_006937"/>